<name>A0A9D2ITY8_9FIRM</name>
<dbReference type="Proteomes" id="UP000824041">
    <property type="component" value="Unassembled WGS sequence"/>
</dbReference>
<evidence type="ECO:0000313" key="6">
    <source>
        <dbReference type="Proteomes" id="UP000824041"/>
    </source>
</evidence>
<dbReference type="Pfam" id="PF05719">
    <property type="entry name" value="GPP34"/>
    <property type="match status" value="1"/>
</dbReference>
<dbReference type="Gene3D" id="1.10.3630.10">
    <property type="entry name" value="yeast vps74-n-term truncation variant domain like"/>
    <property type="match status" value="1"/>
</dbReference>
<accession>A0A9D2ITY8</accession>
<dbReference type="InterPro" id="IPR038261">
    <property type="entry name" value="GPP34-like_sf"/>
</dbReference>
<dbReference type="AlphaFoldDB" id="A0A9D2ITY8"/>
<evidence type="ECO:0000256" key="1">
    <source>
        <dbReference type="ARBA" id="ARBA00004255"/>
    </source>
</evidence>
<keyword evidence="4" id="KW-0472">Membrane</keyword>
<organism evidence="5 6">
    <name type="scientific">Candidatus Blautia faecigallinarum</name>
    <dbReference type="NCBI Taxonomy" id="2838488"/>
    <lineage>
        <taxon>Bacteria</taxon>
        <taxon>Bacillati</taxon>
        <taxon>Bacillota</taxon>
        <taxon>Clostridia</taxon>
        <taxon>Lachnospirales</taxon>
        <taxon>Lachnospiraceae</taxon>
        <taxon>Blautia</taxon>
    </lineage>
</organism>
<evidence type="ECO:0000256" key="4">
    <source>
        <dbReference type="ARBA" id="ARBA00023136"/>
    </source>
</evidence>
<proteinExistence type="predicted"/>
<comment type="subcellular location">
    <subcellularLocation>
        <location evidence="1">Golgi apparatus membrane</location>
        <topology evidence="1">Peripheral membrane protein</topology>
        <orientation evidence="1">Cytoplasmic side</orientation>
    </subcellularLocation>
</comment>
<gene>
    <name evidence="5" type="ORF">IAA21_09555</name>
</gene>
<dbReference type="GO" id="GO:0070273">
    <property type="term" value="F:phosphatidylinositol-4-phosphate binding"/>
    <property type="evidence" value="ECO:0007669"/>
    <property type="project" value="InterPro"/>
</dbReference>
<protein>
    <submittedName>
        <fullName evidence="5">GPP34 family phosphoprotein</fullName>
    </submittedName>
</protein>
<dbReference type="InterPro" id="IPR008628">
    <property type="entry name" value="GPP34-like"/>
</dbReference>
<dbReference type="EMBL" id="DXBU01000128">
    <property type="protein sequence ID" value="HIZ23024.1"/>
    <property type="molecule type" value="Genomic_DNA"/>
</dbReference>
<evidence type="ECO:0000313" key="5">
    <source>
        <dbReference type="EMBL" id="HIZ23024.1"/>
    </source>
</evidence>
<reference evidence="5" key="1">
    <citation type="journal article" date="2021" name="PeerJ">
        <title>Extensive microbial diversity within the chicken gut microbiome revealed by metagenomics and culture.</title>
        <authorList>
            <person name="Gilroy R."/>
            <person name="Ravi A."/>
            <person name="Getino M."/>
            <person name="Pursley I."/>
            <person name="Horton D.L."/>
            <person name="Alikhan N.F."/>
            <person name="Baker D."/>
            <person name="Gharbi K."/>
            <person name="Hall N."/>
            <person name="Watson M."/>
            <person name="Adriaenssens E.M."/>
            <person name="Foster-Nyarko E."/>
            <person name="Jarju S."/>
            <person name="Secka A."/>
            <person name="Antonio M."/>
            <person name="Oren A."/>
            <person name="Chaudhuri R.R."/>
            <person name="La Ragione R."/>
            <person name="Hildebrand F."/>
            <person name="Pallen M.J."/>
        </authorList>
    </citation>
    <scope>NUCLEOTIDE SEQUENCE</scope>
    <source>
        <strain evidence="5">14324</strain>
    </source>
</reference>
<dbReference type="GO" id="GO:0005737">
    <property type="term" value="C:cytoplasm"/>
    <property type="evidence" value="ECO:0007669"/>
    <property type="project" value="UniProtKB-ARBA"/>
</dbReference>
<reference evidence="5" key="2">
    <citation type="submission" date="2021-04" db="EMBL/GenBank/DDBJ databases">
        <authorList>
            <person name="Gilroy R."/>
        </authorList>
    </citation>
    <scope>NUCLEOTIDE SEQUENCE</scope>
    <source>
        <strain evidence="5">14324</strain>
    </source>
</reference>
<dbReference type="GO" id="GO:0012505">
    <property type="term" value="C:endomembrane system"/>
    <property type="evidence" value="ECO:0007669"/>
    <property type="project" value="UniProtKB-ARBA"/>
</dbReference>
<keyword evidence="3" id="KW-0446">Lipid-binding</keyword>
<evidence type="ECO:0000256" key="2">
    <source>
        <dbReference type="ARBA" id="ARBA00023034"/>
    </source>
</evidence>
<sequence>MTPLTLTQEYLICTIDKKGSLPSYSQETAACLIISGLLEMEAESCISVVGKKIAVRGKLPENLSVLAPLYHTLRKKRPTKLQKILDRYLLSCSRKRLRALSASIMAPLREENLAVSVFSGLIKKREQFAPTKEAQEQVIQKIRQELLENAPLTENTAALALLLNKAGCLKHYFSKQERKELKIRLEEIKNGDGDKRIKDWLNQTETMLTLLYIVSGL</sequence>
<evidence type="ECO:0000256" key="3">
    <source>
        <dbReference type="ARBA" id="ARBA00023121"/>
    </source>
</evidence>
<comment type="caution">
    <text evidence="5">The sequence shown here is derived from an EMBL/GenBank/DDBJ whole genome shotgun (WGS) entry which is preliminary data.</text>
</comment>
<keyword evidence="2" id="KW-0333">Golgi apparatus</keyword>